<dbReference type="EC" id="2.7.13.3" evidence="2"/>
<evidence type="ECO:0000256" key="4">
    <source>
        <dbReference type="ARBA" id="ARBA00022679"/>
    </source>
</evidence>
<evidence type="ECO:0000256" key="8">
    <source>
        <dbReference type="ARBA" id="ARBA00023012"/>
    </source>
</evidence>
<keyword evidence="6" id="KW-0418">Kinase</keyword>
<evidence type="ECO:0000256" key="3">
    <source>
        <dbReference type="ARBA" id="ARBA00022553"/>
    </source>
</evidence>
<keyword evidence="11" id="KW-0812">Transmembrane</keyword>
<feature type="coiled-coil region" evidence="9">
    <location>
        <begin position="157"/>
        <end position="184"/>
    </location>
</feature>
<keyword evidence="11" id="KW-0472">Membrane</keyword>
<evidence type="ECO:0000259" key="13">
    <source>
        <dbReference type="Pfam" id="PF07730"/>
    </source>
</evidence>
<dbReference type="CDD" id="cd16917">
    <property type="entry name" value="HATPase_UhpB-NarQ-NarX-like"/>
    <property type="match status" value="1"/>
</dbReference>
<keyword evidence="11" id="KW-1133">Transmembrane helix</keyword>
<evidence type="ECO:0000313" key="14">
    <source>
        <dbReference type="EMBL" id="PXY29657.1"/>
    </source>
</evidence>
<evidence type="ECO:0000256" key="2">
    <source>
        <dbReference type="ARBA" id="ARBA00012438"/>
    </source>
</evidence>
<evidence type="ECO:0000256" key="7">
    <source>
        <dbReference type="ARBA" id="ARBA00022840"/>
    </source>
</evidence>
<evidence type="ECO:0000256" key="9">
    <source>
        <dbReference type="SAM" id="Coils"/>
    </source>
</evidence>
<dbReference type="InterPro" id="IPR003594">
    <property type="entry name" value="HATPase_dom"/>
</dbReference>
<protein>
    <recommendedName>
        <fullName evidence="2">histidine kinase</fullName>
        <ecNumber evidence="2">2.7.13.3</ecNumber>
    </recommendedName>
</protein>
<keyword evidence="5" id="KW-0547">Nucleotide-binding</keyword>
<dbReference type="GO" id="GO:0016020">
    <property type="term" value="C:membrane"/>
    <property type="evidence" value="ECO:0007669"/>
    <property type="project" value="InterPro"/>
</dbReference>
<dbReference type="PANTHER" id="PTHR24421">
    <property type="entry name" value="NITRATE/NITRITE SENSOR PROTEIN NARX-RELATED"/>
    <property type="match status" value="1"/>
</dbReference>
<gene>
    <name evidence="14" type="ORF">BA062_20970</name>
</gene>
<dbReference type="Gene3D" id="3.30.565.10">
    <property type="entry name" value="Histidine kinase-like ATPase, C-terminal domain"/>
    <property type="match status" value="1"/>
</dbReference>
<keyword evidence="8" id="KW-0902">Two-component regulatory system</keyword>
<reference evidence="14 15" key="1">
    <citation type="submission" date="2016-07" db="EMBL/GenBank/DDBJ databases">
        <title>Draft genome sequence of Prauserella sp. YIM 121212, isolated from alkaline soil.</title>
        <authorList>
            <person name="Ruckert C."/>
            <person name="Albersmeier A."/>
            <person name="Jiang C.-L."/>
            <person name="Jiang Y."/>
            <person name="Kalinowski J."/>
            <person name="Schneider O."/>
            <person name="Winkler A."/>
            <person name="Zotchev S.B."/>
        </authorList>
    </citation>
    <scope>NUCLEOTIDE SEQUENCE [LARGE SCALE GENOMIC DNA]</scope>
    <source>
        <strain evidence="14 15">YIM 121212</strain>
    </source>
</reference>
<dbReference type="Gene3D" id="1.20.5.1930">
    <property type="match status" value="1"/>
</dbReference>
<dbReference type="AlphaFoldDB" id="A0A318LL68"/>
<evidence type="ECO:0000259" key="12">
    <source>
        <dbReference type="Pfam" id="PF02518"/>
    </source>
</evidence>
<dbReference type="GO" id="GO:0000155">
    <property type="term" value="F:phosphorelay sensor kinase activity"/>
    <property type="evidence" value="ECO:0007669"/>
    <property type="project" value="InterPro"/>
</dbReference>
<keyword evidence="4" id="KW-0808">Transferase</keyword>
<dbReference type="Proteomes" id="UP000247892">
    <property type="component" value="Unassembled WGS sequence"/>
</dbReference>
<evidence type="ECO:0000256" key="1">
    <source>
        <dbReference type="ARBA" id="ARBA00000085"/>
    </source>
</evidence>
<keyword evidence="9" id="KW-0175">Coiled coil</keyword>
<comment type="catalytic activity">
    <reaction evidence="1">
        <text>ATP + protein L-histidine = ADP + protein N-phospho-L-histidine.</text>
        <dbReference type="EC" id="2.7.13.3"/>
    </reaction>
</comment>
<feature type="domain" description="Histidine kinase/HSP90-like ATPase" evidence="12">
    <location>
        <begin position="300"/>
        <end position="389"/>
    </location>
</feature>
<comment type="caution">
    <text evidence="14">The sequence shown here is derived from an EMBL/GenBank/DDBJ whole genome shotgun (WGS) entry which is preliminary data.</text>
</comment>
<evidence type="ECO:0000256" key="10">
    <source>
        <dbReference type="SAM" id="MobiDB-lite"/>
    </source>
</evidence>
<feature type="transmembrane region" description="Helical" evidence="11">
    <location>
        <begin position="103"/>
        <end position="121"/>
    </location>
</feature>
<evidence type="ECO:0000256" key="11">
    <source>
        <dbReference type="SAM" id="Phobius"/>
    </source>
</evidence>
<keyword evidence="15" id="KW-1185">Reference proteome</keyword>
<organism evidence="14 15">
    <name type="scientific">Prauserella flavalba</name>
    <dbReference type="NCBI Taxonomy" id="1477506"/>
    <lineage>
        <taxon>Bacteria</taxon>
        <taxon>Bacillati</taxon>
        <taxon>Actinomycetota</taxon>
        <taxon>Actinomycetes</taxon>
        <taxon>Pseudonocardiales</taxon>
        <taxon>Pseudonocardiaceae</taxon>
        <taxon>Prauserella</taxon>
    </lineage>
</organism>
<keyword evidence="7" id="KW-0067">ATP-binding</keyword>
<feature type="transmembrane region" description="Helical" evidence="11">
    <location>
        <begin position="21"/>
        <end position="37"/>
    </location>
</feature>
<dbReference type="SUPFAM" id="SSF55874">
    <property type="entry name" value="ATPase domain of HSP90 chaperone/DNA topoisomerase II/histidine kinase"/>
    <property type="match status" value="1"/>
</dbReference>
<dbReference type="Pfam" id="PF07730">
    <property type="entry name" value="HisKA_3"/>
    <property type="match status" value="1"/>
</dbReference>
<dbReference type="RefSeq" id="WP_110339411.1">
    <property type="nucleotide sequence ID" value="NZ_MASU01000008.1"/>
</dbReference>
<dbReference type="PANTHER" id="PTHR24421:SF10">
    <property type="entry name" value="NITRATE_NITRITE SENSOR PROTEIN NARQ"/>
    <property type="match status" value="1"/>
</dbReference>
<dbReference type="EMBL" id="MASU01000008">
    <property type="protein sequence ID" value="PXY29657.1"/>
    <property type="molecule type" value="Genomic_DNA"/>
</dbReference>
<evidence type="ECO:0000256" key="5">
    <source>
        <dbReference type="ARBA" id="ARBA00022741"/>
    </source>
</evidence>
<feature type="domain" description="Signal transduction histidine kinase subgroup 3 dimerisation and phosphoacceptor" evidence="13">
    <location>
        <begin position="183"/>
        <end position="248"/>
    </location>
</feature>
<dbReference type="OrthoDB" id="227596at2"/>
<dbReference type="GO" id="GO:0005524">
    <property type="term" value="F:ATP binding"/>
    <property type="evidence" value="ECO:0007669"/>
    <property type="project" value="UniProtKB-KW"/>
</dbReference>
<dbReference type="GO" id="GO:0046983">
    <property type="term" value="F:protein dimerization activity"/>
    <property type="evidence" value="ECO:0007669"/>
    <property type="project" value="InterPro"/>
</dbReference>
<proteinExistence type="predicted"/>
<evidence type="ECO:0000313" key="15">
    <source>
        <dbReference type="Proteomes" id="UP000247892"/>
    </source>
</evidence>
<name>A0A318LL68_9PSEU</name>
<keyword evidence="3" id="KW-0597">Phosphoprotein</keyword>
<accession>A0A318LL68</accession>
<evidence type="ECO:0000256" key="6">
    <source>
        <dbReference type="ARBA" id="ARBA00022777"/>
    </source>
</evidence>
<dbReference type="Pfam" id="PF02518">
    <property type="entry name" value="HATPase_c"/>
    <property type="match status" value="1"/>
</dbReference>
<sequence>MLASLIERLFDRKLTPVRVSLLAAIAVGYLLLLAPPAELPDPAGWALLSGALAAAWFSPRSPLASALTQSAMLATGELLGIDNMIPLKVLASFALLELAMRRTGWALPAAATALSGVYFLIGLTNPLRSPAEVVFQTAVVVVGPLVLGAYIGGMNVRARQAEERAAEQERLRRTESQMVRVAERTAIARELHDLVAHHVASIVLRTGVARHLLGEGDEQMRQVLDDVHATGSGALTDLRRLVAVLRDPEAADTAGGDLVDPAELPAAVAAVVDRGRQVGLRIDATVDPALAGLDAVKALAVLRLVQEGLANVAKHAGSSARVWLTAELAGDGVRLDIADDGDGGPSGTVPAQHSGHGLIGMRERVELLGGTLRAGPEGTGWALSARLPAPQPDPDPEPKPVASVP</sequence>
<feature type="region of interest" description="Disordered" evidence="10">
    <location>
        <begin position="379"/>
        <end position="405"/>
    </location>
</feature>
<dbReference type="InterPro" id="IPR050482">
    <property type="entry name" value="Sensor_HK_TwoCompSys"/>
</dbReference>
<dbReference type="InterPro" id="IPR036890">
    <property type="entry name" value="HATPase_C_sf"/>
</dbReference>
<feature type="transmembrane region" description="Helical" evidence="11">
    <location>
        <begin position="133"/>
        <end position="152"/>
    </location>
</feature>
<dbReference type="InterPro" id="IPR011712">
    <property type="entry name" value="Sig_transdc_His_kin_sub3_dim/P"/>
</dbReference>